<dbReference type="GO" id="GO:0016485">
    <property type="term" value="P:protein processing"/>
    <property type="evidence" value="ECO:0007669"/>
    <property type="project" value="TreeGrafter"/>
</dbReference>
<evidence type="ECO:0000256" key="1">
    <source>
        <dbReference type="SAM" id="SignalP"/>
    </source>
</evidence>
<dbReference type="RefSeq" id="WP_183306423.1">
    <property type="nucleotide sequence ID" value="NZ_JACIEP010000004.1"/>
</dbReference>
<proteinExistence type="predicted"/>
<dbReference type="PANTHER" id="PTHR11532:SF57">
    <property type="entry name" value="CARBOXYPEPTIDASE D, B"/>
    <property type="match status" value="1"/>
</dbReference>
<dbReference type="GO" id="GO:0004181">
    <property type="term" value="F:metallocarboxypeptidase activity"/>
    <property type="evidence" value="ECO:0007669"/>
    <property type="project" value="TreeGrafter"/>
</dbReference>
<evidence type="ECO:0000313" key="3">
    <source>
        <dbReference type="Proteomes" id="UP000555103"/>
    </source>
</evidence>
<feature type="chain" id="PRO_5032457355" evidence="1">
    <location>
        <begin position="27"/>
        <end position="691"/>
    </location>
</feature>
<dbReference type="GO" id="GO:0006518">
    <property type="term" value="P:peptide metabolic process"/>
    <property type="evidence" value="ECO:0007669"/>
    <property type="project" value="TreeGrafter"/>
</dbReference>
<dbReference type="GO" id="GO:0030246">
    <property type="term" value="F:carbohydrate binding"/>
    <property type="evidence" value="ECO:0007669"/>
    <property type="project" value="InterPro"/>
</dbReference>
<reference evidence="2 3" key="1">
    <citation type="submission" date="2020-08" db="EMBL/GenBank/DDBJ databases">
        <title>Genomic Encyclopedia of Type Strains, Phase IV (KMG-IV): sequencing the most valuable type-strain genomes for metagenomic binning, comparative biology and taxonomic classification.</title>
        <authorList>
            <person name="Goeker M."/>
        </authorList>
    </citation>
    <scope>NUCLEOTIDE SEQUENCE [LARGE SCALE GENOMIC DNA]</scope>
    <source>
        <strain evidence="2 3">DSM 104969</strain>
    </source>
</reference>
<dbReference type="AlphaFoldDB" id="A0A840CJF1"/>
<dbReference type="PROSITE" id="PS51257">
    <property type="entry name" value="PROKAR_LIPOPROTEIN"/>
    <property type="match status" value="1"/>
</dbReference>
<dbReference type="PANTHER" id="PTHR11532">
    <property type="entry name" value="PROTEASE M14 CARBOXYPEPTIDASE"/>
    <property type="match status" value="1"/>
</dbReference>
<dbReference type="GO" id="GO:0005615">
    <property type="term" value="C:extracellular space"/>
    <property type="evidence" value="ECO:0007669"/>
    <property type="project" value="TreeGrafter"/>
</dbReference>
<dbReference type="InterPro" id="IPR050753">
    <property type="entry name" value="Peptidase_M14_domain"/>
</dbReference>
<dbReference type="Pfam" id="PF13620">
    <property type="entry name" value="CarboxypepD_reg"/>
    <property type="match status" value="3"/>
</dbReference>
<name>A0A840CJF1_9BACT</name>
<feature type="signal peptide" evidence="1">
    <location>
        <begin position="1"/>
        <end position="26"/>
    </location>
</feature>
<dbReference type="InterPro" id="IPR013784">
    <property type="entry name" value="Carb-bd-like_fold"/>
</dbReference>
<organism evidence="2 3">
    <name type="scientific">Dysgonomonas hofstadii</name>
    <dbReference type="NCBI Taxonomy" id="637886"/>
    <lineage>
        <taxon>Bacteria</taxon>
        <taxon>Pseudomonadati</taxon>
        <taxon>Bacteroidota</taxon>
        <taxon>Bacteroidia</taxon>
        <taxon>Bacteroidales</taxon>
        <taxon>Dysgonomonadaceae</taxon>
        <taxon>Dysgonomonas</taxon>
    </lineage>
</organism>
<dbReference type="SUPFAM" id="SSF49464">
    <property type="entry name" value="Carboxypeptidase regulatory domain-like"/>
    <property type="match status" value="2"/>
</dbReference>
<keyword evidence="2" id="KW-0378">Hydrolase</keyword>
<dbReference type="InterPro" id="IPR008969">
    <property type="entry name" value="CarboxyPept-like_regulatory"/>
</dbReference>
<keyword evidence="3" id="KW-1185">Reference proteome</keyword>
<protein>
    <submittedName>
        <fullName evidence="2">5-hydroxyisourate hydrolase-like protein (Transthyretin family)</fullName>
    </submittedName>
</protein>
<dbReference type="SUPFAM" id="SSF49452">
    <property type="entry name" value="Starch-binding domain-like"/>
    <property type="match status" value="1"/>
</dbReference>
<evidence type="ECO:0000313" key="2">
    <source>
        <dbReference type="EMBL" id="MBB4035486.1"/>
    </source>
</evidence>
<comment type="caution">
    <text evidence="2">The sequence shown here is derived from an EMBL/GenBank/DDBJ whole genome shotgun (WGS) entry which is preliminary data.</text>
</comment>
<sequence length="691" mass="75097">MKQIRLLKTLMLVVLLGAIVSMTSSCDDDDNTTTGKGTLHGVVTDEQGISLSDVVVSVAGMDRTAVSKENGQYSLDNISVGEHTITFKKVGYISVTKVAETSDFDIRNNLELDVSMVQDVGAITGTITDAETGLPIAGATVVSNGETVTSDANGVYAFESFEKGSYTVEFSADGYFPATGSVGTDDFVDRIATLDMQLEPKSVIEGIVTDSESGLALAGVTVKMGDEEVATDVDGKYAFKGLDETDYTLVFSKEGYYDETKTVVAGDFANKLVTLNLAMDANNLTILGNMTAEDLASTRKWRYNVLQGGKNSEDSYHWYQSVNYLLLSDYYGSWEEQNEGTTVRIRNTASDQTNPANLNKFDSFIYGSKAITADNKILSLRMHTKDADAASPAHFGVQVVDLSAMKPTAVKIGETKTYGSSTYTDFSFDLSDYVGKEVIIAVGIYRAQTGDYYKQFVIRSLRFAQTEVIGTAWMPGTEVVTGWKLTQEMVRSTMLNTSTIFTGMSTSSDYRTWLTLNSHVGSEWSAVSLYKEPDVTNGSGYSIKTNTGNGSSIIPHAYIYSKFAITTSNDQMTLKARTDNSGSRPDRETYFKLSVVKEDGTVTHVIPTTATINATDAAAVYATTDRSGGNINGCVRFSNKDGSSSAPEKYAVFEYDLSQFNNSNVVLVLGVYNVVEDTSENKVQIYSIDFK</sequence>
<dbReference type="Proteomes" id="UP000555103">
    <property type="component" value="Unassembled WGS sequence"/>
</dbReference>
<accession>A0A840CJF1</accession>
<dbReference type="EMBL" id="JACIEP010000004">
    <property type="protein sequence ID" value="MBB4035486.1"/>
    <property type="molecule type" value="Genomic_DNA"/>
</dbReference>
<keyword evidence="1" id="KW-0732">Signal</keyword>
<gene>
    <name evidence="2" type="ORF">GGR21_001379</name>
</gene>
<dbReference type="Gene3D" id="2.60.40.1120">
    <property type="entry name" value="Carboxypeptidase-like, regulatory domain"/>
    <property type="match status" value="3"/>
</dbReference>